<dbReference type="InterPro" id="IPR023346">
    <property type="entry name" value="Lysozyme-like_dom_sf"/>
</dbReference>
<evidence type="ECO:0000259" key="2">
    <source>
        <dbReference type="Pfam" id="PF01464"/>
    </source>
</evidence>
<proteinExistence type="predicted"/>
<sequence>MSEKGGSAFAWLAGGTVALVVVPVFLFAGVGAGGVGPDMAGVSGGVLNPKHVPPEYLPWVLKAGSMCPQITAPVIAAQIEAESGWVNGLTSPVGAQGLSQFMPGTWVTWGRDDDGNGRVDPLDPGDAIMAQGRYDCALAKQVEGYKARGDANGPTLDLTLASYNAGPGAVLKYGGIPPYQETQGYVVKIKAAMAKYTAISSGPGTGTIPAGQRLAMPLSGNPPVTSPFGMRVHPITGVRKLHSGMDFGVKQGVPILAAKEGVVTFAGMTAGYGNRVIVSHGSIGGKQIATTYNHMSAINVSKGQSVGVGTVVGLVGSTGYSTGAHLHFEVQENGQYVNPAPWIGK</sequence>
<evidence type="ECO:0000259" key="3">
    <source>
        <dbReference type="Pfam" id="PF01551"/>
    </source>
</evidence>
<dbReference type="AlphaFoldDB" id="A0A1V0UEQ1"/>
<organism evidence="4 5">
    <name type="scientific">Streptomyces violaceoruber</name>
    <dbReference type="NCBI Taxonomy" id="1935"/>
    <lineage>
        <taxon>Bacteria</taxon>
        <taxon>Bacillati</taxon>
        <taxon>Actinomycetota</taxon>
        <taxon>Actinomycetes</taxon>
        <taxon>Kitasatosporales</taxon>
        <taxon>Streptomycetaceae</taxon>
        <taxon>Streptomyces</taxon>
        <taxon>Streptomyces violaceoruber group</taxon>
    </lineage>
</organism>
<keyword evidence="1" id="KW-0732">Signal</keyword>
<dbReference type="Pfam" id="PF01464">
    <property type="entry name" value="SLT"/>
    <property type="match status" value="1"/>
</dbReference>
<dbReference type="EMBL" id="CP020570">
    <property type="protein sequence ID" value="ARF63689.1"/>
    <property type="molecule type" value="Genomic_DNA"/>
</dbReference>
<feature type="domain" description="Transglycosylase SLT" evidence="2">
    <location>
        <begin position="69"/>
        <end position="175"/>
    </location>
</feature>
<dbReference type="STRING" id="1935.B1H20_21665"/>
<dbReference type="CDD" id="cd13399">
    <property type="entry name" value="Slt35-like"/>
    <property type="match status" value="1"/>
</dbReference>
<dbReference type="KEGG" id="svu:B1H20_21665"/>
<dbReference type="PANTHER" id="PTHR21666:SF289">
    <property type="entry name" value="L-ALA--D-GLU ENDOPEPTIDASE"/>
    <property type="match status" value="1"/>
</dbReference>
<dbReference type="Gene3D" id="1.10.530.10">
    <property type="match status" value="1"/>
</dbReference>
<dbReference type="PANTHER" id="PTHR21666">
    <property type="entry name" value="PEPTIDASE-RELATED"/>
    <property type="match status" value="1"/>
</dbReference>
<feature type="domain" description="M23ase beta-sheet core" evidence="3">
    <location>
        <begin position="241"/>
        <end position="339"/>
    </location>
</feature>
<dbReference type="SUPFAM" id="SSF53955">
    <property type="entry name" value="Lysozyme-like"/>
    <property type="match status" value="1"/>
</dbReference>
<evidence type="ECO:0000313" key="4">
    <source>
        <dbReference type="EMBL" id="ARF63689.1"/>
    </source>
</evidence>
<dbReference type="InterPro" id="IPR016047">
    <property type="entry name" value="M23ase_b-sheet_dom"/>
</dbReference>
<accession>A0A1V0UEQ1</accession>
<dbReference type="Proteomes" id="UP000192445">
    <property type="component" value="Chromosome"/>
</dbReference>
<gene>
    <name evidence="4" type="ORF">B1H20_21665</name>
</gene>
<evidence type="ECO:0000313" key="5">
    <source>
        <dbReference type="Proteomes" id="UP000192445"/>
    </source>
</evidence>
<evidence type="ECO:0000256" key="1">
    <source>
        <dbReference type="ARBA" id="ARBA00022729"/>
    </source>
</evidence>
<dbReference type="InterPro" id="IPR011055">
    <property type="entry name" value="Dup_hybrid_motif"/>
</dbReference>
<dbReference type="InterPro" id="IPR008258">
    <property type="entry name" value="Transglycosylase_SLT_dom_1"/>
</dbReference>
<dbReference type="InterPro" id="IPR050570">
    <property type="entry name" value="Cell_wall_metabolism_enzyme"/>
</dbReference>
<dbReference type="Gene3D" id="2.70.70.10">
    <property type="entry name" value="Glucose Permease (Domain IIA)"/>
    <property type="match status" value="1"/>
</dbReference>
<dbReference type="Pfam" id="PF01551">
    <property type="entry name" value="Peptidase_M23"/>
    <property type="match status" value="1"/>
</dbReference>
<name>A0A1V0UEQ1_STRVN</name>
<dbReference type="CDD" id="cd12797">
    <property type="entry name" value="M23_peptidase"/>
    <property type="match status" value="1"/>
</dbReference>
<dbReference type="GO" id="GO:0004222">
    <property type="term" value="F:metalloendopeptidase activity"/>
    <property type="evidence" value="ECO:0007669"/>
    <property type="project" value="TreeGrafter"/>
</dbReference>
<dbReference type="OrthoDB" id="9815778at2"/>
<reference evidence="4 5" key="1">
    <citation type="submission" date="2017-03" db="EMBL/GenBank/DDBJ databases">
        <title>Complete Genome Sequence of a natural compounds producer, Streptomyces violaceus S21.</title>
        <authorList>
            <person name="Zhong C."/>
            <person name="Zhao Z."/>
            <person name="Fu J."/>
            <person name="Zong G."/>
            <person name="Qin R."/>
            <person name="Cao G."/>
        </authorList>
    </citation>
    <scope>NUCLEOTIDE SEQUENCE [LARGE SCALE GENOMIC DNA]</scope>
    <source>
        <strain evidence="4 5">S21</strain>
    </source>
</reference>
<dbReference type="SUPFAM" id="SSF51261">
    <property type="entry name" value="Duplicated hybrid motif"/>
    <property type="match status" value="1"/>
</dbReference>
<protein>
    <submittedName>
        <fullName evidence="4">Peptidase M23</fullName>
    </submittedName>
</protein>